<evidence type="ECO:0000313" key="4">
    <source>
        <dbReference type="Proteomes" id="UP000176450"/>
    </source>
</evidence>
<feature type="transmembrane region" description="Helical" evidence="1">
    <location>
        <begin position="32"/>
        <end position="54"/>
    </location>
</feature>
<accession>A0A1F6B3S4</accession>
<protein>
    <recommendedName>
        <fullName evidence="2">VanZ-like domain-containing protein</fullName>
    </recommendedName>
</protein>
<keyword evidence="1" id="KW-1133">Transmembrane helix</keyword>
<keyword evidence="1" id="KW-0472">Membrane</keyword>
<comment type="caution">
    <text evidence="3">The sequence shown here is derived from an EMBL/GenBank/DDBJ whole genome shotgun (WGS) entry which is preliminary data.</text>
</comment>
<evidence type="ECO:0000259" key="2">
    <source>
        <dbReference type="Pfam" id="PF04892"/>
    </source>
</evidence>
<dbReference type="NCBIfam" id="NF037970">
    <property type="entry name" value="vanZ_1"/>
    <property type="match status" value="1"/>
</dbReference>
<proteinExistence type="predicted"/>
<name>A0A1F6B3S4_9BACT</name>
<dbReference type="InterPro" id="IPR006976">
    <property type="entry name" value="VanZ-like"/>
</dbReference>
<evidence type="ECO:0000313" key="3">
    <source>
        <dbReference type="EMBL" id="OGG31579.1"/>
    </source>
</evidence>
<feature type="transmembrane region" description="Helical" evidence="1">
    <location>
        <begin position="7"/>
        <end position="26"/>
    </location>
</feature>
<feature type="transmembrane region" description="Helical" evidence="1">
    <location>
        <begin position="66"/>
        <end position="83"/>
    </location>
</feature>
<organism evidence="3 4">
    <name type="scientific">Candidatus Gottesmanbacteria bacterium RIFCSPLOWO2_01_FULL_46_9</name>
    <dbReference type="NCBI Taxonomy" id="1798394"/>
    <lineage>
        <taxon>Bacteria</taxon>
        <taxon>Candidatus Gottesmaniibacteriota</taxon>
    </lineage>
</organism>
<dbReference type="Pfam" id="PF04892">
    <property type="entry name" value="VanZ"/>
    <property type="match status" value="1"/>
</dbReference>
<dbReference type="EMBL" id="MFJX01000004">
    <property type="protein sequence ID" value="OGG31579.1"/>
    <property type="molecule type" value="Genomic_DNA"/>
</dbReference>
<reference evidence="3 4" key="1">
    <citation type="journal article" date="2016" name="Nat. Commun.">
        <title>Thousands of microbial genomes shed light on interconnected biogeochemical processes in an aquifer system.</title>
        <authorList>
            <person name="Anantharaman K."/>
            <person name="Brown C.T."/>
            <person name="Hug L.A."/>
            <person name="Sharon I."/>
            <person name="Castelle C.J."/>
            <person name="Probst A.J."/>
            <person name="Thomas B.C."/>
            <person name="Singh A."/>
            <person name="Wilkins M.J."/>
            <person name="Karaoz U."/>
            <person name="Brodie E.L."/>
            <person name="Williams K.H."/>
            <person name="Hubbard S.S."/>
            <person name="Banfield J.F."/>
        </authorList>
    </citation>
    <scope>NUCLEOTIDE SEQUENCE [LARGE SCALE GENOMIC DNA]</scope>
</reference>
<sequence length="137" mass="16496">MKFFRYWLPVAVWMIIIFLFSTRQRIQISDQGAINFLFFKTLHVIEYAILYVLYFRAIRFSLRRKNDVVLYAIAFILTIFYAISDEIHQTIVPSREGRLRDVIIDAIGAFLAWISINQLFPKIPRKLQHWAKRWQLL</sequence>
<feature type="transmembrane region" description="Helical" evidence="1">
    <location>
        <begin position="103"/>
        <end position="120"/>
    </location>
</feature>
<feature type="domain" description="VanZ-like" evidence="2">
    <location>
        <begin position="8"/>
        <end position="115"/>
    </location>
</feature>
<evidence type="ECO:0000256" key="1">
    <source>
        <dbReference type="SAM" id="Phobius"/>
    </source>
</evidence>
<gene>
    <name evidence="3" type="ORF">A3A63_00405</name>
</gene>
<dbReference type="Proteomes" id="UP000176450">
    <property type="component" value="Unassembled WGS sequence"/>
</dbReference>
<dbReference type="AlphaFoldDB" id="A0A1F6B3S4"/>
<keyword evidence="1" id="KW-0812">Transmembrane</keyword>